<evidence type="ECO:0000256" key="6">
    <source>
        <dbReference type="ARBA" id="ARBA00047942"/>
    </source>
</evidence>
<keyword evidence="5" id="KW-0949">S-adenosyl-L-methionine</keyword>
<dbReference type="Proteomes" id="UP001597203">
    <property type="component" value="Unassembled WGS sequence"/>
</dbReference>
<dbReference type="EC" id="2.1.1.72" evidence="2"/>
<dbReference type="Gene3D" id="3.40.50.150">
    <property type="entry name" value="Vaccinia Virus protein VP39"/>
    <property type="match status" value="1"/>
</dbReference>
<keyword evidence="3 9" id="KW-0489">Methyltransferase</keyword>
<evidence type="ECO:0000313" key="9">
    <source>
        <dbReference type="EMBL" id="MFD1103670.1"/>
    </source>
</evidence>
<organism evidence="9 10">
    <name type="scientific">Sphingobium olei</name>
    <dbReference type="NCBI Taxonomy" id="420955"/>
    <lineage>
        <taxon>Bacteria</taxon>
        <taxon>Pseudomonadati</taxon>
        <taxon>Pseudomonadota</taxon>
        <taxon>Alphaproteobacteria</taxon>
        <taxon>Sphingomonadales</taxon>
        <taxon>Sphingomonadaceae</taxon>
        <taxon>Sphingobium</taxon>
    </lineage>
</organism>
<dbReference type="SUPFAM" id="SSF53335">
    <property type="entry name" value="S-adenosyl-L-methionine-dependent methyltransferases"/>
    <property type="match status" value="1"/>
</dbReference>
<evidence type="ECO:0000256" key="4">
    <source>
        <dbReference type="ARBA" id="ARBA00022679"/>
    </source>
</evidence>
<keyword evidence="4" id="KW-0808">Transferase</keyword>
<feature type="compositionally biased region" description="Low complexity" evidence="7">
    <location>
        <begin position="355"/>
        <end position="367"/>
    </location>
</feature>
<feature type="domain" description="DNA methylase N-4/N-6" evidence="8">
    <location>
        <begin position="94"/>
        <end position="174"/>
    </location>
</feature>
<evidence type="ECO:0000256" key="3">
    <source>
        <dbReference type="ARBA" id="ARBA00022603"/>
    </source>
</evidence>
<feature type="region of interest" description="Disordered" evidence="7">
    <location>
        <begin position="348"/>
        <end position="367"/>
    </location>
</feature>
<comment type="catalytic activity">
    <reaction evidence="6">
        <text>a 2'-deoxyadenosine in DNA + S-adenosyl-L-methionine = an N(6)-methyl-2'-deoxyadenosine in DNA + S-adenosyl-L-homocysteine + H(+)</text>
        <dbReference type="Rhea" id="RHEA:15197"/>
        <dbReference type="Rhea" id="RHEA-COMP:12418"/>
        <dbReference type="Rhea" id="RHEA-COMP:12419"/>
        <dbReference type="ChEBI" id="CHEBI:15378"/>
        <dbReference type="ChEBI" id="CHEBI:57856"/>
        <dbReference type="ChEBI" id="CHEBI:59789"/>
        <dbReference type="ChEBI" id="CHEBI:90615"/>
        <dbReference type="ChEBI" id="CHEBI:90616"/>
        <dbReference type="EC" id="2.1.1.72"/>
    </reaction>
</comment>
<proteinExistence type="inferred from homology"/>
<evidence type="ECO:0000259" key="8">
    <source>
        <dbReference type="Pfam" id="PF01555"/>
    </source>
</evidence>
<dbReference type="GO" id="GO:0008168">
    <property type="term" value="F:methyltransferase activity"/>
    <property type="evidence" value="ECO:0007669"/>
    <property type="project" value="UniProtKB-KW"/>
</dbReference>
<comment type="similarity">
    <text evidence="1">Belongs to the N(4)/N(6)-methyltransferase family.</text>
</comment>
<evidence type="ECO:0000256" key="5">
    <source>
        <dbReference type="ARBA" id="ARBA00022691"/>
    </source>
</evidence>
<evidence type="ECO:0000256" key="2">
    <source>
        <dbReference type="ARBA" id="ARBA00011900"/>
    </source>
</evidence>
<dbReference type="RefSeq" id="WP_380908655.1">
    <property type="nucleotide sequence ID" value="NZ_JBHTLS010000009.1"/>
</dbReference>
<dbReference type="GO" id="GO:0032259">
    <property type="term" value="P:methylation"/>
    <property type="evidence" value="ECO:0007669"/>
    <property type="project" value="UniProtKB-KW"/>
</dbReference>
<name>A0ABW3NWS5_9SPHN</name>
<dbReference type="Pfam" id="PF01555">
    <property type="entry name" value="N6_N4_Mtase"/>
    <property type="match status" value="1"/>
</dbReference>
<evidence type="ECO:0000256" key="1">
    <source>
        <dbReference type="ARBA" id="ARBA00006594"/>
    </source>
</evidence>
<evidence type="ECO:0000256" key="7">
    <source>
        <dbReference type="SAM" id="MobiDB-lite"/>
    </source>
</evidence>
<accession>A0ABW3NWS5</accession>
<dbReference type="PRINTS" id="PR00506">
    <property type="entry name" value="D21N6MTFRASE"/>
</dbReference>
<sequence>MRQGYPSSKEAKKKLGDLFDQLVGELAVELARRVFRTAAIGGGAGIKRRDTILRSRATRDSVMQHPGEDVENFYILNGEQMIFYEDRLVEIDGMTVPGEIITDVWTDIGWTGIAREGDVEFKNGKKPEALIKRILELATNPGDLILDSFGGSGTTGAVAHKMGRRWIMVEIGDHADTHIVPRLIKVVDGKDQGGISKAVGWEGGGGFRYFTLAPSLLERDAYDNWVIAPEYNGPMLAQAMCKHLGFTYDPAQSGDGDERDAEWWRHGRSSERDFLYVTTQALTQDALRLLSEEVGPDRSLLICARAFSGNIDAFENLTCRKIPASILSKCEWGRDDYSLNIAALPEREAADDAPDAGPLFAGEPANG</sequence>
<dbReference type="InterPro" id="IPR002295">
    <property type="entry name" value="N4/N6-MTase_EcoPI_Mod-like"/>
</dbReference>
<dbReference type="InterPro" id="IPR002941">
    <property type="entry name" value="DNA_methylase_N4/N6"/>
</dbReference>
<protein>
    <recommendedName>
        <fullName evidence="2">site-specific DNA-methyltransferase (adenine-specific)</fullName>
        <ecNumber evidence="2">2.1.1.72</ecNumber>
    </recommendedName>
</protein>
<dbReference type="InterPro" id="IPR029063">
    <property type="entry name" value="SAM-dependent_MTases_sf"/>
</dbReference>
<dbReference type="EMBL" id="JBHTLS010000009">
    <property type="protein sequence ID" value="MFD1103670.1"/>
    <property type="molecule type" value="Genomic_DNA"/>
</dbReference>
<evidence type="ECO:0000313" key="10">
    <source>
        <dbReference type="Proteomes" id="UP001597203"/>
    </source>
</evidence>
<keyword evidence="10" id="KW-1185">Reference proteome</keyword>
<gene>
    <name evidence="9" type="ORF">ACFQ24_01895</name>
</gene>
<comment type="caution">
    <text evidence="9">The sequence shown here is derived from an EMBL/GenBank/DDBJ whole genome shotgun (WGS) entry which is preliminary data.</text>
</comment>
<reference evidence="10" key="1">
    <citation type="journal article" date="2019" name="Int. J. Syst. Evol. Microbiol.">
        <title>The Global Catalogue of Microorganisms (GCM) 10K type strain sequencing project: providing services to taxonomists for standard genome sequencing and annotation.</title>
        <authorList>
            <consortium name="The Broad Institute Genomics Platform"/>
            <consortium name="The Broad Institute Genome Sequencing Center for Infectious Disease"/>
            <person name="Wu L."/>
            <person name="Ma J."/>
        </authorList>
    </citation>
    <scope>NUCLEOTIDE SEQUENCE [LARGE SCALE GENOMIC DNA]</scope>
    <source>
        <strain evidence="10">CCUG 54329</strain>
    </source>
</reference>